<proteinExistence type="predicted"/>
<sequence length="623" mass="70430">MTDLLEAVSLNQLANRRAGEALLARSPELQASSNIKGPREVMRERTAREARRKVEDDQKENLERARAVEEARLIEERRQSIERRNSSATASGHQRKTSGRSAHAQARPLDKSHTAQEHLSTHNAREPHPNNVDETGTTRAHSRQAEDQHRPGLSDIYRRSSPSRMETSSQPQPQNAVTRSTFPHAFERWETLSAHWEGLTSFWIRRLEENSNEIHRDPLLQQLSRQVTDLSAAGANLFHAVVELQRLRASSERKFQRWFNDTRSELERNKEVQATTERKLHFEIQARAAAVAEATAIEKEKLNSDRLLAEARRELQISKEEARRAWEELGRREQEERARSISLRDGLPTVVGGVQVVPMMATAPSRIGNNRDTQYTSEPPNTSHISECSNEDIHHQQYTRMSDDTYNLPSETSTRSRPTNAGTIGSETQPHITYTSSYSPSQIPADHPASMNFYKQSDGNSHPGKDVTYLTNRDSEANFSDEYDEEYELHDQGRFDCGEPKPKANQHDTDNDPSKINLADQNNSESGNLAHYSQIPGVEYGHGPTTPSDTLLVPGSNLSTNAQVGDTYDLAGLAAQCYHIASDWPGVSRHHHPTRLSDVMEEDERSRTSRNSVGQISRSRDER</sequence>
<reference evidence="2" key="1">
    <citation type="submission" date="2020-10" db="EMBL/GenBank/DDBJ databases">
        <authorList>
            <person name="Muller C M."/>
        </authorList>
    </citation>
    <scope>NUCLEOTIDE SEQUENCE</scope>
    <source>
        <strain evidence="2">THUN-12</strain>
    </source>
</reference>
<feature type="compositionally biased region" description="Basic and acidic residues" evidence="1">
    <location>
        <begin position="37"/>
        <end position="64"/>
    </location>
</feature>
<organism evidence="2 3">
    <name type="scientific">Blumeria graminis f. sp. triticale</name>
    <dbReference type="NCBI Taxonomy" id="1689686"/>
    <lineage>
        <taxon>Eukaryota</taxon>
        <taxon>Fungi</taxon>
        <taxon>Dikarya</taxon>
        <taxon>Ascomycota</taxon>
        <taxon>Pezizomycotina</taxon>
        <taxon>Leotiomycetes</taxon>
        <taxon>Erysiphales</taxon>
        <taxon>Erysiphaceae</taxon>
        <taxon>Blumeria</taxon>
    </lineage>
</organism>
<feature type="region of interest" description="Disordered" evidence="1">
    <location>
        <begin position="365"/>
        <end position="387"/>
    </location>
</feature>
<dbReference type="Proteomes" id="UP000683417">
    <property type="component" value="Unassembled WGS sequence"/>
</dbReference>
<feature type="compositionally biased region" description="Basic and acidic residues" evidence="1">
    <location>
        <begin position="496"/>
        <end position="513"/>
    </location>
</feature>
<feature type="compositionally biased region" description="Basic and acidic residues" evidence="1">
    <location>
        <begin position="108"/>
        <end position="128"/>
    </location>
</feature>
<feature type="region of interest" description="Disordered" evidence="1">
    <location>
        <begin position="496"/>
        <end position="528"/>
    </location>
</feature>
<evidence type="ECO:0000313" key="3">
    <source>
        <dbReference type="Proteomes" id="UP000683417"/>
    </source>
</evidence>
<protein>
    <submittedName>
        <fullName evidence="2">BgTH12-04592</fullName>
    </submittedName>
</protein>
<feature type="region of interest" description="Disordered" evidence="1">
    <location>
        <begin position="403"/>
        <end position="468"/>
    </location>
</feature>
<comment type="caution">
    <text evidence="2">The sequence shown here is derived from an EMBL/GenBank/DDBJ whole genome shotgun (WGS) entry which is preliminary data.</text>
</comment>
<dbReference type="EMBL" id="CAJHIT010000001">
    <property type="protein sequence ID" value="CAD6498936.1"/>
    <property type="molecule type" value="Genomic_DNA"/>
</dbReference>
<feature type="compositionally biased region" description="Polar residues" evidence="1">
    <location>
        <begin position="367"/>
        <end position="387"/>
    </location>
</feature>
<feature type="compositionally biased region" description="Polar residues" evidence="1">
    <location>
        <begin position="403"/>
        <end position="442"/>
    </location>
</feature>
<accession>A0A9W4GBT2</accession>
<dbReference type="AlphaFoldDB" id="A0A9W4GBT2"/>
<feature type="region of interest" description="Disordered" evidence="1">
    <location>
        <begin position="584"/>
        <end position="623"/>
    </location>
</feature>
<feature type="compositionally biased region" description="Polar residues" evidence="1">
    <location>
        <begin position="160"/>
        <end position="178"/>
    </location>
</feature>
<evidence type="ECO:0000256" key="1">
    <source>
        <dbReference type="SAM" id="MobiDB-lite"/>
    </source>
</evidence>
<feature type="region of interest" description="Disordered" evidence="1">
    <location>
        <begin position="77"/>
        <end position="178"/>
    </location>
</feature>
<feature type="region of interest" description="Disordered" evidence="1">
    <location>
        <begin position="25"/>
        <end position="64"/>
    </location>
</feature>
<gene>
    <name evidence="2" type="ORF">BGTH12_LOCUS294</name>
</gene>
<feature type="compositionally biased region" description="Basic and acidic residues" evidence="1">
    <location>
        <begin position="143"/>
        <end position="158"/>
    </location>
</feature>
<evidence type="ECO:0000313" key="2">
    <source>
        <dbReference type="EMBL" id="CAD6498936.1"/>
    </source>
</evidence>
<name>A0A9W4GBT2_BLUGR</name>